<feature type="chain" id="PRO_5044856634" evidence="1">
    <location>
        <begin position="23"/>
        <end position="67"/>
    </location>
</feature>
<dbReference type="EMBL" id="OZ075140">
    <property type="protein sequence ID" value="CAL5027908.1"/>
    <property type="molecule type" value="Genomic_DNA"/>
</dbReference>
<evidence type="ECO:0000313" key="3">
    <source>
        <dbReference type="Proteomes" id="UP001497457"/>
    </source>
</evidence>
<dbReference type="AlphaFoldDB" id="A0ABC9CY65"/>
<protein>
    <submittedName>
        <fullName evidence="2">Uncharacterized protein</fullName>
    </submittedName>
</protein>
<evidence type="ECO:0000313" key="2">
    <source>
        <dbReference type="EMBL" id="CAL5027908.1"/>
    </source>
</evidence>
<proteinExistence type="predicted"/>
<gene>
    <name evidence="2" type="ORF">URODEC1_LOCUS79639</name>
</gene>
<keyword evidence="3" id="KW-1185">Reference proteome</keyword>
<feature type="signal peptide" evidence="1">
    <location>
        <begin position="1"/>
        <end position="22"/>
    </location>
</feature>
<dbReference type="Proteomes" id="UP001497457">
    <property type="component" value="Chromosome 30rd"/>
</dbReference>
<accession>A0ABC9CY65</accession>
<sequence length="67" mass="6771">MAAKPSVAALLLVAVLVAAVVAAPAAGYINYPVVADRPACPPRGSCAAQGASYTGRGCKRIYHDPEC</sequence>
<keyword evidence="1" id="KW-0732">Signal</keyword>
<reference evidence="2" key="1">
    <citation type="submission" date="2024-10" db="EMBL/GenBank/DDBJ databases">
        <authorList>
            <person name="Ryan C."/>
        </authorList>
    </citation>
    <scope>NUCLEOTIDE SEQUENCE [LARGE SCALE GENOMIC DNA]</scope>
</reference>
<name>A0ABC9CY65_9POAL</name>
<evidence type="ECO:0000256" key="1">
    <source>
        <dbReference type="SAM" id="SignalP"/>
    </source>
</evidence>
<organism evidence="2 3">
    <name type="scientific">Urochloa decumbens</name>
    <dbReference type="NCBI Taxonomy" id="240449"/>
    <lineage>
        <taxon>Eukaryota</taxon>
        <taxon>Viridiplantae</taxon>
        <taxon>Streptophyta</taxon>
        <taxon>Embryophyta</taxon>
        <taxon>Tracheophyta</taxon>
        <taxon>Spermatophyta</taxon>
        <taxon>Magnoliopsida</taxon>
        <taxon>Liliopsida</taxon>
        <taxon>Poales</taxon>
        <taxon>Poaceae</taxon>
        <taxon>PACMAD clade</taxon>
        <taxon>Panicoideae</taxon>
        <taxon>Panicodae</taxon>
        <taxon>Paniceae</taxon>
        <taxon>Melinidinae</taxon>
        <taxon>Urochloa</taxon>
    </lineage>
</organism>